<dbReference type="EMBL" id="CAJVCH010520434">
    <property type="protein sequence ID" value="CAG7821770.1"/>
    <property type="molecule type" value="Genomic_DNA"/>
</dbReference>
<gene>
    <name evidence="1" type="ORF">AFUS01_LOCUS32084</name>
</gene>
<organism evidence="1 2">
    <name type="scientific">Allacma fusca</name>
    <dbReference type="NCBI Taxonomy" id="39272"/>
    <lineage>
        <taxon>Eukaryota</taxon>
        <taxon>Metazoa</taxon>
        <taxon>Ecdysozoa</taxon>
        <taxon>Arthropoda</taxon>
        <taxon>Hexapoda</taxon>
        <taxon>Collembola</taxon>
        <taxon>Symphypleona</taxon>
        <taxon>Sminthuridae</taxon>
        <taxon>Allacma</taxon>
    </lineage>
</organism>
<sequence>FKPILAAPTEDDLFLTSLIKSGDLVTARARAEDSTALIRSGKDLKSYSGYFTIDESTNSNLFFWFFPAQENPENA</sequence>
<dbReference type="Proteomes" id="UP000708208">
    <property type="component" value="Unassembled WGS sequence"/>
</dbReference>
<dbReference type="InterPro" id="IPR001563">
    <property type="entry name" value="Peptidase_S10"/>
</dbReference>
<comment type="caution">
    <text evidence="1">The sequence shown here is derived from an EMBL/GenBank/DDBJ whole genome shotgun (WGS) entry which is preliminary data.</text>
</comment>
<dbReference type="GO" id="GO:0006508">
    <property type="term" value="P:proteolysis"/>
    <property type="evidence" value="ECO:0007669"/>
    <property type="project" value="InterPro"/>
</dbReference>
<dbReference type="AlphaFoldDB" id="A0A8J2PNX9"/>
<feature type="non-terminal residue" evidence="1">
    <location>
        <position position="75"/>
    </location>
</feature>
<dbReference type="OrthoDB" id="443318at2759"/>
<proteinExistence type="predicted"/>
<protein>
    <submittedName>
        <fullName evidence="1">Uncharacterized protein</fullName>
    </submittedName>
</protein>
<name>A0A8J2PNX9_9HEXA</name>
<dbReference type="GO" id="GO:0004185">
    <property type="term" value="F:serine-type carboxypeptidase activity"/>
    <property type="evidence" value="ECO:0007669"/>
    <property type="project" value="InterPro"/>
</dbReference>
<accession>A0A8J2PNX9</accession>
<reference evidence="1" key="1">
    <citation type="submission" date="2021-06" db="EMBL/GenBank/DDBJ databases">
        <authorList>
            <person name="Hodson N. C."/>
            <person name="Mongue J. A."/>
            <person name="Jaron S. K."/>
        </authorList>
    </citation>
    <scope>NUCLEOTIDE SEQUENCE</scope>
</reference>
<keyword evidence="2" id="KW-1185">Reference proteome</keyword>
<feature type="non-terminal residue" evidence="1">
    <location>
        <position position="1"/>
    </location>
</feature>
<evidence type="ECO:0000313" key="2">
    <source>
        <dbReference type="Proteomes" id="UP000708208"/>
    </source>
</evidence>
<dbReference type="Pfam" id="PF00450">
    <property type="entry name" value="Peptidase_S10"/>
    <property type="match status" value="1"/>
</dbReference>
<evidence type="ECO:0000313" key="1">
    <source>
        <dbReference type="EMBL" id="CAG7821770.1"/>
    </source>
</evidence>